<name>A0A835IW79_9MAGN</name>
<dbReference type="EMBL" id="JADFTS010000001">
    <property type="protein sequence ID" value="KAF9623802.1"/>
    <property type="molecule type" value="Genomic_DNA"/>
</dbReference>
<organism evidence="1 2">
    <name type="scientific">Coptis chinensis</name>
    <dbReference type="NCBI Taxonomy" id="261450"/>
    <lineage>
        <taxon>Eukaryota</taxon>
        <taxon>Viridiplantae</taxon>
        <taxon>Streptophyta</taxon>
        <taxon>Embryophyta</taxon>
        <taxon>Tracheophyta</taxon>
        <taxon>Spermatophyta</taxon>
        <taxon>Magnoliopsida</taxon>
        <taxon>Ranunculales</taxon>
        <taxon>Ranunculaceae</taxon>
        <taxon>Coptidoideae</taxon>
        <taxon>Coptis</taxon>
    </lineage>
</organism>
<proteinExistence type="predicted"/>
<dbReference type="Gene3D" id="3.80.10.10">
    <property type="entry name" value="Ribonuclease Inhibitor"/>
    <property type="match status" value="1"/>
</dbReference>
<dbReference type="Proteomes" id="UP000631114">
    <property type="component" value="Unassembled WGS sequence"/>
</dbReference>
<dbReference type="OrthoDB" id="1107196at2759"/>
<reference evidence="1 2" key="1">
    <citation type="submission" date="2020-10" db="EMBL/GenBank/DDBJ databases">
        <title>The Coptis chinensis genome and diversification of protoberbering-type alkaloids.</title>
        <authorList>
            <person name="Wang B."/>
            <person name="Shu S."/>
            <person name="Song C."/>
            <person name="Liu Y."/>
        </authorList>
    </citation>
    <scope>NUCLEOTIDE SEQUENCE [LARGE SCALE GENOMIC DNA]</scope>
    <source>
        <strain evidence="1">HL-2020</strain>
        <tissue evidence="1">Leaf</tissue>
    </source>
</reference>
<dbReference type="AlphaFoldDB" id="A0A835IW79"/>
<evidence type="ECO:0000313" key="1">
    <source>
        <dbReference type="EMBL" id="KAF9623802.1"/>
    </source>
</evidence>
<comment type="caution">
    <text evidence="1">The sequence shown here is derived from an EMBL/GenBank/DDBJ whole genome shotgun (WGS) entry which is preliminary data.</text>
</comment>
<accession>A0A835IW79</accession>
<keyword evidence="2" id="KW-1185">Reference proteome</keyword>
<gene>
    <name evidence="1" type="ORF">IFM89_005387</name>
</gene>
<dbReference type="InterPro" id="IPR032675">
    <property type="entry name" value="LRR_dom_sf"/>
</dbReference>
<protein>
    <submittedName>
        <fullName evidence="1">Uncharacterized protein</fullName>
    </submittedName>
</protein>
<evidence type="ECO:0000313" key="2">
    <source>
        <dbReference type="Proteomes" id="UP000631114"/>
    </source>
</evidence>
<sequence>MKSIKFIDNDGVVEGFTSLEELELHRMPKLEGWSLLKVNEESDVIMLPCLKKLNIDNCPKLMKLPFSFSVESLVVWGCGESIVHDFGINGIPITQKTGIPNGIPTTVSKFTRS</sequence>